<name>A0A176XCS3_AGRTU</name>
<dbReference type="Proteomes" id="UP000077098">
    <property type="component" value="Unassembled WGS sequence"/>
</dbReference>
<reference evidence="1 2" key="1">
    <citation type="submission" date="2016-05" db="EMBL/GenBank/DDBJ databases">
        <authorList>
            <person name="Lavstsen T."/>
            <person name="Jespersen J.S."/>
        </authorList>
    </citation>
    <scope>NUCLEOTIDE SEQUENCE [LARGE SCALE GENOMIC DNA]</scope>
    <source>
        <strain evidence="1 2">KCJ1736</strain>
    </source>
</reference>
<proteinExistence type="predicted"/>
<evidence type="ECO:0000313" key="1">
    <source>
        <dbReference type="EMBL" id="OAE47120.1"/>
    </source>
</evidence>
<protein>
    <submittedName>
        <fullName evidence="1">Uncharacterized protein</fullName>
    </submittedName>
</protein>
<evidence type="ECO:0000313" key="2">
    <source>
        <dbReference type="Proteomes" id="UP000077098"/>
    </source>
</evidence>
<dbReference type="EMBL" id="LXPS01000011">
    <property type="protein sequence ID" value="OAE47120.1"/>
    <property type="molecule type" value="Genomic_DNA"/>
</dbReference>
<dbReference type="RefSeq" id="WP_063948897.1">
    <property type="nucleotide sequence ID" value="NZ_CP072308.1"/>
</dbReference>
<accession>A0A176XCS3</accession>
<gene>
    <name evidence="1" type="ORF">A7J57_13815</name>
</gene>
<dbReference type="AlphaFoldDB" id="A0A176XCS3"/>
<organism evidence="1 2">
    <name type="scientific">Agrobacterium tumefaciens</name>
    <dbReference type="NCBI Taxonomy" id="358"/>
    <lineage>
        <taxon>Bacteria</taxon>
        <taxon>Pseudomonadati</taxon>
        <taxon>Pseudomonadota</taxon>
        <taxon>Alphaproteobacteria</taxon>
        <taxon>Hyphomicrobiales</taxon>
        <taxon>Rhizobiaceae</taxon>
        <taxon>Rhizobium/Agrobacterium group</taxon>
        <taxon>Agrobacterium</taxon>
        <taxon>Agrobacterium tumefaciens complex</taxon>
    </lineage>
</organism>
<comment type="caution">
    <text evidence="1">The sequence shown here is derived from an EMBL/GenBank/DDBJ whole genome shotgun (WGS) entry which is preliminary data.</text>
</comment>
<sequence>MNTSDAAIENALSVVARSRDLRERALERRRELQRRTEVIITRPLYVLKKNDGPKQLSLKLDS</sequence>